<keyword evidence="3" id="KW-1185">Reference proteome</keyword>
<dbReference type="AlphaFoldDB" id="A0A1M4U1A4"/>
<reference evidence="3" key="1">
    <citation type="submission" date="2016-11" db="EMBL/GenBank/DDBJ databases">
        <authorList>
            <person name="Varghese N."/>
            <person name="Submissions S."/>
        </authorList>
    </citation>
    <scope>NUCLEOTIDE SEQUENCE [LARGE SCALE GENOMIC DNA]</scope>
    <source>
        <strain evidence="3">DSM 29326</strain>
    </source>
</reference>
<dbReference type="EMBL" id="FQUE01000001">
    <property type="protein sequence ID" value="SHE50512.1"/>
    <property type="molecule type" value="Genomic_DNA"/>
</dbReference>
<dbReference type="Pfam" id="PF24891">
    <property type="entry name" value="DUF7742"/>
    <property type="match status" value="1"/>
</dbReference>
<proteinExistence type="predicted"/>
<name>A0A1M4U1A4_LOKAT</name>
<feature type="domain" description="DUF7742" evidence="1">
    <location>
        <begin position="2"/>
        <end position="88"/>
    </location>
</feature>
<sequence length="89" mass="9419">MRPIGLCDLDDAVRALLAVPPSDRAATAARIVARASVADRYRKRLNRRHPAWGDGTLSAAARSAALGARSGHCGPDYRRALMLVLAALG</sequence>
<organism evidence="2 3">
    <name type="scientific">Loktanella atrilutea</name>
    <dbReference type="NCBI Taxonomy" id="366533"/>
    <lineage>
        <taxon>Bacteria</taxon>
        <taxon>Pseudomonadati</taxon>
        <taxon>Pseudomonadota</taxon>
        <taxon>Alphaproteobacteria</taxon>
        <taxon>Rhodobacterales</taxon>
        <taxon>Roseobacteraceae</taxon>
        <taxon>Loktanella</taxon>
    </lineage>
</organism>
<evidence type="ECO:0000259" key="1">
    <source>
        <dbReference type="Pfam" id="PF24891"/>
    </source>
</evidence>
<dbReference type="Proteomes" id="UP000183987">
    <property type="component" value="Unassembled WGS sequence"/>
</dbReference>
<dbReference type="InterPro" id="IPR056644">
    <property type="entry name" value="DUF7742"/>
</dbReference>
<protein>
    <recommendedName>
        <fullName evidence="1">DUF7742 domain-containing protein</fullName>
    </recommendedName>
</protein>
<dbReference type="STRING" id="366533.SAMN05444339_101563"/>
<evidence type="ECO:0000313" key="3">
    <source>
        <dbReference type="Proteomes" id="UP000183987"/>
    </source>
</evidence>
<gene>
    <name evidence="2" type="ORF">SAMN05444339_101563</name>
</gene>
<accession>A0A1M4U1A4</accession>
<evidence type="ECO:0000313" key="2">
    <source>
        <dbReference type="EMBL" id="SHE50512.1"/>
    </source>
</evidence>